<comment type="caution">
    <text evidence="8">The sequence shown here is derived from an EMBL/GenBank/DDBJ whole genome shotgun (WGS) entry which is preliminary data.</text>
</comment>
<keyword evidence="3" id="KW-0285">Flavoprotein</keyword>
<dbReference type="InterPro" id="IPR038220">
    <property type="entry name" value="PHOX_C_sf"/>
</dbReference>
<comment type="cofactor">
    <cofactor evidence="1">
        <name>FAD</name>
        <dbReference type="ChEBI" id="CHEBI:57692"/>
    </cofactor>
</comment>
<evidence type="ECO:0000259" key="7">
    <source>
        <dbReference type="Pfam" id="PF07976"/>
    </source>
</evidence>
<evidence type="ECO:0000259" key="6">
    <source>
        <dbReference type="Pfam" id="PF01494"/>
    </source>
</evidence>
<organism evidence="8 9">
    <name type="scientific">Cercophora newfieldiana</name>
    <dbReference type="NCBI Taxonomy" id="92897"/>
    <lineage>
        <taxon>Eukaryota</taxon>
        <taxon>Fungi</taxon>
        <taxon>Dikarya</taxon>
        <taxon>Ascomycota</taxon>
        <taxon>Pezizomycotina</taxon>
        <taxon>Sordariomycetes</taxon>
        <taxon>Sordariomycetidae</taxon>
        <taxon>Sordariales</taxon>
        <taxon>Lasiosphaeriaceae</taxon>
        <taxon>Cercophora</taxon>
    </lineage>
</organism>
<dbReference type="Pfam" id="PF07976">
    <property type="entry name" value="Phe_hydrox_dim"/>
    <property type="match status" value="1"/>
</dbReference>
<evidence type="ECO:0000256" key="4">
    <source>
        <dbReference type="ARBA" id="ARBA00022827"/>
    </source>
</evidence>
<dbReference type="Pfam" id="PF01494">
    <property type="entry name" value="FAD_binding_3"/>
    <property type="match status" value="1"/>
</dbReference>
<dbReference type="Gene3D" id="3.30.70.2450">
    <property type="match status" value="1"/>
</dbReference>
<evidence type="ECO:0000256" key="3">
    <source>
        <dbReference type="ARBA" id="ARBA00022630"/>
    </source>
</evidence>
<dbReference type="PRINTS" id="PR00420">
    <property type="entry name" value="RNGMNOXGNASE"/>
</dbReference>
<reference evidence="8" key="1">
    <citation type="submission" date="2023-06" db="EMBL/GenBank/DDBJ databases">
        <title>Genome-scale phylogeny and comparative genomics of the fungal order Sordariales.</title>
        <authorList>
            <consortium name="Lawrence Berkeley National Laboratory"/>
            <person name="Hensen N."/>
            <person name="Bonometti L."/>
            <person name="Westerberg I."/>
            <person name="Brannstrom I.O."/>
            <person name="Guillou S."/>
            <person name="Cros-Aarteil S."/>
            <person name="Calhoun S."/>
            <person name="Haridas S."/>
            <person name="Kuo A."/>
            <person name="Mondo S."/>
            <person name="Pangilinan J."/>
            <person name="Riley R."/>
            <person name="Labutti K."/>
            <person name="Andreopoulos B."/>
            <person name="Lipzen A."/>
            <person name="Chen C."/>
            <person name="Yanf M."/>
            <person name="Daum C."/>
            <person name="Ng V."/>
            <person name="Clum A."/>
            <person name="Steindorff A."/>
            <person name="Ohm R."/>
            <person name="Martin F."/>
            <person name="Silar P."/>
            <person name="Natvig D."/>
            <person name="Lalanne C."/>
            <person name="Gautier V."/>
            <person name="Ament-Velasquez S.L."/>
            <person name="Kruys A."/>
            <person name="Hutchinson M.I."/>
            <person name="Powell A.J."/>
            <person name="Barry K."/>
            <person name="Miller A.N."/>
            <person name="Grigoriev I.V."/>
            <person name="Debuchy R."/>
            <person name="Gladieux P."/>
            <person name="Thoren M.H."/>
            <person name="Johannesson H."/>
        </authorList>
    </citation>
    <scope>NUCLEOTIDE SEQUENCE</scope>
    <source>
        <strain evidence="8">SMH2532-1</strain>
    </source>
</reference>
<keyword evidence="9" id="KW-1185">Reference proteome</keyword>
<name>A0AA39YHR8_9PEZI</name>
<evidence type="ECO:0000313" key="8">
    <source>
        <dbReference type="EMBL" id="KAK0652873.1"/>
    </source>
</evidence>
<dbReference type="InterPro" id="IPR050641">
    <property type="entry name" value="RIFMO-like"/>
</dbReference>
<gene>
    <name evidence="8" type="ORF">B0T16DRAFT_320914</name>
</gene>
<dbReference type="SUPFAM" id="SSF51905">
    <property type="entry name" value="FAD/NAD(P)-binding domain"/>
    <property type="match status" value="1"/>
</dbReference>
<dbReference type="InterPro" id="IPR002938">
    <property type="entry name" value="FAD-bd"/>
</dbReference>
<keyword evidence="5" id="KW-0560">Oxidoreductase</keyword>
<evidence type="ECO:0000313" key="9">
    <source>
        <dbReference type="Proteomes" id="UP001174936"/>
    </source>
</evidence>
<protein>
    <submittedName>
        <fullName evidence="8">FAD binding domain-containing protein</fullName>
    </submittedName>
</protein>
<dbReference type="InterPro" id="IPR036249">
    <property type="entry name" value="Thioredoxin-like_sf"/>
</dbReference>
<dbReference type="Gene3D" id="3.40.30.20">
    <property type="match status" value="1"/>
</dbReference>
<dbReference type="SUPFAM" id="SSF52833">
    <property type="entry name" value="Thioredoxin-like"/>
    <property type="match status" value="1"/>
</dbReference>
<feature type="domain" description="Phenol hydroxylase-like C-terminal dimerisation" evidence="7">
    <location>
        <begin position="501"/>
        <end position="548"/>
    </location>
</feature>
<dbReference type="GO" id="GO:0016709">
    <property type="term" value="F:oxidoreductase activity, acting on paired donors, with incorporation or reduction of molecular oxygen, NAD(P)H as one donor, and incorporation of one atom of oxygen"/>
    <property type="evidence" value="ECO:0007669"/>
    <property type="project" value="UniProtKB-ARBA"/>
</dbReference>
<sequence length="550" mass="59736">MYDCDVLIVGGGPVGVTLALELAQQKVSFRIVDQAPERSDKSRAMIIQPRTLELLNRHGHAQSLLSRGTLTRGLNIVIDNKQTGGISLESVEVDDTEFPLPLGISQADTEKFLDECLATHGAAVERPLAAKAITQDADSVTTTVENTKTGQQETIRSQYVVGCDGAHSFVRHAATNLTFPGAPYDQDFLLCDAHISFTSLPLDRFSLLLGPSGVLMVFPMGNGLVRLITSDAPSPDGDDTLTLAHFQAHLTKFAPPGAGTLSNPVWISRFRLHHRGVNSYRDGRLLLAGDAAHIHSPVGGQGMNTGIQDAVNLGWKLAAVIQHRTANPDKLLDSYDAERKRVGEHLLQTTDQAFSFGVSTNWLFMKVRNLMFQLVMPRLMKGARRRSWYGFLTEFGVTYRKGPIVGASPGWKGIVGKGDRVPDGRVRPVGGGAREETVTVQGICGGRRYCLLVFAGSGGKEKGVEGEEVVKARERVQGAMRDGVEGRFIFREEKDGLPEGSYVDGDGEVHARFGFASGRAGYVLVRPDLYVAHIGHLDQLDELVEFAKGL</sequence>
<dbReference type="PANTHER" id="PTHR43004">
    <property type="entry name" value="TRK SYSTEM POTASSIUM UPTAKE PROTEIN"/>
    <property type="match status" value="1"/>
</dbReference>
<dbReference type="Gene3D" id="3.50.50.60">
    <property type="entry name" value="FAD/NAD(P)-binding domain"/>
    <property type="match status" value="1"/>
</dbReference>
<proteinExistence type="inferred from homology"/>
<dbReference type="GO" id="GO:0071949">
    <property type="term" value="F:FAD binding"/>
    <property type="evidence" value="ECO:0007669"/>
    <property type="project" value="InterPro"/>
</dbReference>
<accession>A0AA39YHR8</accession>
<comment type="similarity">
    <text evidence="2">Belongs to the PheA/TfdB FAD monooxygenase family.</text>
</comment>
<evidence type="ECO:0000256" key="1">
    <source>
        <dbReference type="ARBA" id="ARBA00001974"/>
    </source>
</evidence>
<dbReference type="InterPro" id="IPR036188">
    <property type="entry name" value="FAD/NAD-bd_sf"/>
</dbReference>
<dbReference type="Proteomes" id="UP001174936">
    <property type="component" value="Unassembled WGS sequence"/>
</dbReference>
<dbReference type="InterPro" id="IPR012941">
    <property type="entry name" value="Phe_hydrox_C_dim_dom"/>
</dbReference>
<evidence type="ECO:0000256" key="5">
    <source>
        <dbReference type="ARBA" id="ARBA00023002"/>
    </source>
</evidence>
<evidence type="ECO:0000256" key="2">
    <source>
        <dbReference type="ARBA" id="ARBA00007801"/>
    </source>
</evidence>
<feature type="domain" description="FAD-binding" evidence="6">
    <location>
        <begin position="3"/>
        <end position="349"/>
    </location>
</feature>
<keyword evidence="4" id="KW-0274">FAD</keyword>
<dbReference type="AlphaFoldDB" id="A0AA39YHR8"/>
<dbReference type="PANTHER" id="PTHR43004:SF19">
    <property type="entry name" value="BINDING MONOOXYGENASE, PUTATIVE (JCVI)-RELATED"/>
    <property type="match status" value="1"/>
</dbReference>
<dbReference type="EMBL" id="JAULSV010000002">
    <property type="protein sequence ID" value="KAK0652873.1"/>
    <property type="molecule type" value="Genomic_DNA"/>
</dbReference>